<dbReference type="SUPFAM" id="SSF51197">
    <property type="entry name" value="Clavaminate synthase-like"/>
    <property type="match status" value="1"/>
</dbReference>
<dbReference type="GO" id="GO:0031490">
    <property type="term" value="F:chromatin DNA binding"/>
    <property type="evidence" value="ECO:0007669"/>
    <property type="project" value="TreeGrafter"/>
</dbReference>
<dbReference type="InterPro" id="IPR003347">
    <property type="entry name" value="JmjC_dom"/>
</dbReference>
<dbReference type="PROSITE" id="PS50089">
    <property type="entry name" value="ZF_RING_2"/>
    <property type="match status" value="1"/>
</dbReference>
<dbReference type="GO" id="GO:0003712">
    <property type="term" value="F:transcription coregulator activity"/>
    <property type="evidence" value="ECO:0007669"/>
    <property type="project" value="TreeGrafter"/>
</dbReference>
<keyword evidence="6" id="KW-0539">Nucleus</keyword>
<comment type="subcellular location">
    <subcellularLocation>
        <location evidence="1">Nucleus</location>
    </subcellularLocation>
</comment>
<reference evidence="9 10" key="1">
    <citation type="submission" date="2017-11" db="EMBL/GenBank/DDBJ databases">
        <title>De-novo sequencing of pomegranate (Punica granatum L.) genome.</title>
        <authorList>
            <person name="Akparov Z."/>
            <person name="Amiraslanov A."/>
            <person name="Hajiyeva S."/>
            <person name="Abbasov M."/>
            <person name="Kaur K."/>
            <person name="Hamwieh A."/>
            <person name="Solovyev V."/>
            <person name="Salamov A."/>
            <person name="Braich B."/>
            <person name="Kosarev P."/>
            <person name="Mahmoud A."/>
            <person name="Hajiyev E."/>
            <person name="Babayeva S."/>
            <person name="Izzatullayeva V."/>
            <person name="Mammadov A."/>
            <person name="Mammadov A."/>
            <person name="Sharifova S."/>
            <person name="Ojaghi J."/>
            <person name="Eynullazada K."/>
            <person name="Bayramov B."/>
            <person name="Abdulazimova A."/>
            <person name="Shahmuradov I."/>
        </authorList>
    </citation>
    <scope>NUCLEOTIDE SEQUENCE [LARGE SCALE GENOMIC DNA]</scope>
    <source>
        <strain evidence="10">cv. AG2017</strain>
        <tissue evidence="9">Leaf</tissue>
    </source>
</reference>
<dbReference type="GO" id="GO:0000118">
    <property type="term" value="C:histone deacetylase complex"/>
    <property type="evidence" value="ECO:0007669"/>
    <property type="project" value="TreeGrafter"/>
</dbReference>
<dbReference type="GO" id="GO:0000785">
    <property type="term" value="C:chromatin"/>
    <property type="evidence" value="ECO:0007669"/>
    <property type="project" value="TreeGrafter"/>
</dbReference>
<dbReference type="AlphaFoldDB" id="A0A2I0J5L3"/>
<protein>
    <submittedName>
        <fullName evidence="9">Uncharacterized protein</fullName>
    </submittedName>
</protein>
<dbReference type="PROSITE" id="PS51184">
    <property type="entry name" value="JMJC"/>
    <property type="match status" value="1"/>
</dbReference>
<dbReference type="Pfam" id="PF08879">
    <property type="entry name" value="WRC"/>
    <property type="match status" value="1"/>
</dbReference>
<dbReference type="GO" id="GO:0032454">
    <property type="term" value="F:histone H3K9 demethylase activity"/>
    <property type="evidence" value="ECO:0007669"/>
    <property type="project" value="InterPro"/>
</dbReference>
<evidence type="ECO:0000256" key="6">
    <source>
        <dbReference type="ARBA" id="ARBA00023242"/>
    </source>
</evidence>
<dbReference type="InterPro" id="IPR001841">
    <property type="entry name" value="Znf_RING"/>
</dbReference>
<evidence type="ECO:0000313" key="9">
    <source>
        <dbReference type="EMBL" id="PKI51517.1"/>
    </source>
</evidence>
<dbReference type="Proteomes" id="UP000233551">
    <property type="component" value="Unassembled WGS sequence"/>
</dbReference>
<keyword evidence="5" id="KW-0804">Transcription</keyword>
<comment type="caution">
    <text evidence="9">The sequence shown here is derived from an EMBL/GenBank/DDBJ whole genome shotgun (WGS) entry which is preliminary data.</text>
</comment>
<sequence length="941" mass="106288">MDSLRSGAGNGEDNLGIPDDLRCKRSDGKQWRCTAMSMPDKTVCEKHYIQAKKRAANSALRASIKKAKRKSLGESDIYLESKMEMDDFDTPLISMKGRDSSLPASKKKKNKKSQFQHSPETTPTRFSPNFMRAGDDSEGDTENSEEDWRQRTAPLATGGSSKNRSQRSFDASPMTEESDGSTESSEDAGGITCHQCQSRYGDRIIWCLKCDRRGYCDSCISQCYSDIPLEDFQKACPACRGACNCKVCLRADLLIKTRIREIPVLDKLQYLYSLLSSVRSVIQQIHNEQCSEVELEKRLLGGEINLARAKLNEDEQMCCNICRTPIIDYHRRCANCMYDLCLHCCQDLREASKEGAAETPVGNENGANQSAEHESDPLKGFNLRINFMERFPDWKAGIDGTIPCPPKIYGGCGCPSLNLSRIFKMNWVAKLVKNVEEMVNGCKVNDAPEKLCVEMNHPNPEQYSYRGDSENTLYYPKAEDLKTGGIGMFLKHLSEGEPVIVKEVWDSSCILSWDPVVIWRGIQETLEERKQGDHRKVKAIDCLINSEIDIEPEQFIRGYSEGRIRANGLPELLKLEDWPPPSACEEFLLYQRTEFITKFPLLEYIHSKWGVLNVAAKLPHYSLQNDVGPKIFISYGTKDELGRGDSVTNLHYKMRDMVYLLAHTCDVKHEHQCKSNEEKTQNTDGHSDGGELLGNAILRSCEGTSSGFRLNGHDAREDDSGYLAANESETINHKENESTIITEEKNFDEENPESTTLGVLWDVFRRQDVTKLIEYLQMYWEEFGKSGSLNVPVAYPLFDEAIYLSSHHKRKLKEEFGIEPWSFEQHVGEAVFIPAGCPFQMRNVQSTVQVALDFLSPESLGEAVRLGQQIRCLPNDHEAKVQTLEVGKISLYAASSAIKEVQKLVLDPKYSTEIGFEDPNLTAMVSENLERVTKRKQIMCS</sequence>
<dbReference type="PROSITE" id="PS51667">
    <property type="entry name" value="WRC"/>
    <property type="match status" value="1"/>
</dbReference>
<keyword evidence="10" id="KW-1185">Reference proteome</keyword>
<name>A0A2I0J5L3_PUNGR</name>
<accession>A0A2I0J5L3</accession>
<dbReference type="PANTHER" id="PTHR12549">
    <property type="entry name" value="JMJC DOMAIN-CONTAINING HISTONE DEMETHYLATION PROTEIN"/>
    <property type="match status" value="1"/>
</dbReference>
<keyword evidence="4" id="KW-0805">Transcription regulation</keyword>
<evidence type="ECO:0000256" key="1">
    <source>
        <dbReference type="ARBA" id="ARBA00004123"/>
    </source>
</evidence>
<dbReference type="GO" id="GO:0006357">
    <property type="term" value="P:regulation of transcription by RNA polymerase II"/>
    <property type="evidence" value="ECO:0007669"/>
    <property type="project" value="TreeGrafter"/>
</dbReference>
<dbReference type="OrthoDB" id="1667110at2759"/>
<gene>
    <name evidence="9" type="ORF">CRG98_028077</name>
</gene>
<dbReference type="Gene3D" id="2.60.120.650">
    <property type="entry name" value="Cupin"/>
    <property type="match status" value="1"/>
</dbReference>
<evidence type="ECO:0000256" key="5">
    <source>
        <dbReference type="ARBA" id="ARBA00023163"/>
    </source>
</evidence>
<comment type="similarity">
    <text evidence="2">Belongs to the JARID1 histone demethylase family.</text>
</comment>
<dbReference type="InterPro" id="IPR045109">
    <property type="entry name" value="LSDs-like"/>
</dbReference>
<comment type="caution">
    <text evidence="8">Lacks conserved residue(s) required for the propagation of feature annotation.</text>
</comment>
<dbReference type="Pfam" id="PF02373">
    <property type="entry name" value="JmjC"/>
    <property type="match status" value="1"/>
</dbReference>
<dbReference type="GeneID" id="116213646"/>
<evidence type="ECO:0000256" key="3">
    <source>
        <dbReference type="ARBA" id="ARBA00022723"/>
    </source>
</evidence>
<evidence type="ECO:0000256" key="8">
    <source>
        <dbReference type="PROSITE-ProRule" id="PRU01002"/>
    </source>
</evidence>
<keyword evidence="7" id="KW-0863">Zinc-finger</keyword>
<evidence type="ECO:0000256" key="7">
    <source>
        <dbReference type="PROSITE-ProRule" id="PRU00175"/>
    </source>
</evidence>
<evidence type="ECO:0000256" key="2">
    <source>
        <dbReference type="ARBA" id="ARBA00006801"/>
    </source>
</evidence>
<organism evidence="9 10">
    <name type="scientific">Punica granatum</name>
    <name type="common">Pomegranate</name>
    <dbReference type="NCBI Taxonomy" id="22663"/>
    <lineage>
        <taxon>Eukaryota</taxon>
        <taxon>Viridiplantae</taxon>
        <taxon>Streptophyta</taxon>
        <taxon>Embryophyta</taxon>
        <taxon>Tracheophyta</taxon>
        <taxon>Spermatophyta</taxon>
        <taxon>Magnoliopsida</taxon>
        <taxon>eudicotyledons</taxon>
        <taxon>Gunneridae</taxon>
        <taxon>Pentapetalae</taxon>
        <taxon>rosids</taxon>
        <taxon>malvids</taxon>
        <taxon>Myrtales</taxon>
        <taxon>Lythraceae</taxon>
        <taxon>Punica</taxon>
    </lineage>
</organism>
<dbReference type="InterPro" id="IPR018866">
    <property type="entry name" value="Znf-4CXXC_R1"/>
</dbReference>
<dbReference type="STRING" id="22663.A0A2I0J5L3"/>
<dbReference type="EMBL" id="PGOL01002006">
    <property type="protein sequence ID" value="PKI51517.1"/>
    <property type="molecule type" value="Genomic_DNA"/>
</dbReference>
<dbReference type="InterPro" id="IPR014977">
    <property type="entry name" value="WRC_dom"/>
</dbReference>
<dbReference type="Pfam" id="PF10497">
    <property type="entry name" value="zf-4CXXC_R1"/>
    <property type="match status" value="1"/>
</dbReference>
<keyword evidence="7" id="KW-0862">Zinc</keyword>
<dbReference type="SMART" id="SM00558">
    <property type="entry name" value="JmjC"/>
    <property type="match status" value="1"/>
</dbReference>
<keyword evidence="3" id="KW-0479">Metal-binding</keyword>
<dbReference type="GO" id="GO:0008270">
    <property type="term" value="F:zinc ion binding"/>
    <property type="evidence" value="ECO:0007669"/>
    <property type="project" value="UniProtKB-KW"/>
</dbReference>
<dbReference type="PANTHER" id="PTHR12549:SF17">
    <property type="entry name" value="E3 UBIQUITIN-PROTEIN LIGASE JMJ24"/>
    <property type="match status" value="1"/>
</dbReference>
<proteinExistence type="inferred from homology"/>
<evidence type="ECO:0000256" key="4">
    <source>
        <dbReference type="ARBA" id="ARBA00023015"/>
    </source>
</evidence>
<evidence type="ECO:0000313" key="10">
    <source>
        <dbReference type="Proteomes" id="UP000233551"/>
    </source>
</evidence>